<proteinExistence type="predicted"/>
<dbReference type="AlphaFoldDB" id="A0A645AAY8"/>
<comment type="caution">
    <text evidence="1">The sequence shown here is derived from an EMBL/GenBank/DDBJ whole genome shotgun (WGS) entry which is preliminary data.</text>
</comment>
<accession>A0A645AAY8</accession>
<reference evidence="1" key="1">
    <citation type="submission" date="2019-08" db="EMBL/GenBank/DDBJ databases">
        <authorList>
            <person name="Kucharzyk K."/>
            <person name="Murdoch R.W."/>
            <person name="Higgins S."/>
            <person name="Loffler F."/>
        </authorList>
    </citation>
    <scope>NUCLEOTIDE SEQUENCE</scope>
</reference>
<sequence length="62" mass="6801">MNKNSTSKNLALTEKGYEEIAYSCTNSNLSDEPSYADSSLNFFGVSSGLIYTNLDTTTFKNC</sequence>
<gene>
    <name evidence="1" type="ORF">SDC9_94714</name>
</gene>
<name>A0A645AAY8_9ZZZZ</name>
<evidence type="ECO:0000313" key="1">
    <source>
        <dbReference type="EMBL" id="MPM47993.1"/>
    </source>
</evidence>
<protein>
    <submittedName>
        <fullName evidence="1">Uncharacterized protein</fullName>
    </submittedName>
</protein>
<organism evidence="1">
    <name type="scientific">bioreactor metagenome</name>
    <dbReference type="NCBI Taxonomy" id="1076179"/>
    <lineage>
        <taxon>unclassified sequences</taxon>
        <taxon>metagenomes</taxon>
        <taxon>ecological metagenomes</taxon>
    </lineage>
</organism>
<dbReference type="EMBL" id="VSSQ01011908">
    <property type="protein sequence ID" value="MPM47993.1"/>
    <property type="molecule type" value="Genomic_DNA"/>
</dbReference>